<comment type="caution">
    <text evidence="1">The sequence shown here is derived from an EMBL/GenBank/DDBJ whole genome shotgun (WGS) entry which is preliminary data.</text>
</comment>
<keyword evidence="2" id="KW-1185">Reference proteome</keyword>
<protein>
    <recommendedName>
        <fullName evidence="3">DUF4178 domain-containing protein</fullName>
    </recommendedName>
</protein>
<proteinExistence type="predicted"/>
<gene>
    <name evidence="1" type="ORF">ACFOEJ_15430</name>
</gene>
<name>A0ABV7KTB2_PLAOK</name>
<evidence type="ECO:0000313" key="1">
    <source>
        <dbReference type="EMBL" id="MFC3212481.1"/>
    </source>
</evidence>
<evidence type="ECO:0008006" key="3">
    <source>
        <dbReference type="Google" id="ProtNLM"/>
    </source>
</evidence>
<dbReference type="Proteomes" id="UP001595625">
    <property type="component" value="Unassembled WGS sequence"/>
</dbReference>
<evidence type="ECO:0000313" key="2">
    <source>
        <dbReference type="Proteomes" id="UP001595625"/>
    </source>
</evidence>
<dbReference type="EMBL" id="JBHRUJ010000017">
    <property type="protein sequence ID" value="MFC3212481.1"/>
    <property type="molecule type" value="Genomic_DNA"/>
</dbReference>
<dbReference type="RefSeq" id="WP_133299086.1">
    <property type="nucleotide sequence ID" value="NZ_JBHRUJ010000017.1"/>
</dbReference>
<organism evidence="1 2">
    <name type="scientific">Planomicrobium okeanokoites</name>
    <name type="common">Planococcus okeanokoites</name>
    <name type="synonym">Flavobacterium okeanokoites</name>
    <dbReference type="NCBI Taxonomy" id="244"/>
    <lineage>
        <taxon>Bacteria</taxon>
        <taxon>Bacillati</taxon>
        <taxon>Bacillota</taxon>
        <taxon>Bacilli</taxon>
        <taxon>Bacillales</taxon>
        <taxon>Caryophanaceae</taxon>
        <taxon>Planomicrobium</taxon>
    </lineage>
</organism>
<reference evidence="2" key="1">
    <citation type="journal article" date="2019" name="Int. J. Syst. Evol. Microbiol.">
        <title>The Global Catalogue of Microorganisms (GCM) 10K type strain sequencing project: providing services to taxonomists for standard genome sequencing and annotation.</title>
        <authorList>
            <consortium name="The Broad Institute Genomics Platform"/>
            <consortium name="The Broad Institute Genome Sequencing Center for Infectious Disease"/>
            <person name="Wu L."/>
            <person name="Ma J."/>
        </authorList>
    </citation>
    <scope>NUCLEOTIDE SEQUENCE [LARGE SCALE GENOMIC DNA]</scope>
    <source>
        <strain evidence="2">CCM 320</strain>
    </source>
</reference>
<accession>A0ABV7KTB2</accession>
<sequence>MEKGIGHMTHSNEEKRKLVSIDLTEGKRVFDTSKMDDWSQEEWEAFVGDENDHQHHLEIPLLNTNDYHFLISSVYLNEATKIHTLEMQIENRTEKDLSVLVKELKLDDKYFDIYKNQRYLVKAHEKSEGKVEVLAYGDIYDLFNHSLFMCIDIEEAQTGKWLEGYEFDVKVFPEQ</sequence>